<evidence type="ECO:0000256" key="2">
    <source>
        <dbReference type="ARBA" id="ARBA00022617"/>
    </source>
</evidence>
<evidence type="ECO:0000313" key="6">
    <source>
        <dbReference type="Proteomes" id="UP001141629"/>
    </source>
</evidence>
<dbReference type="Proteomes" id="UP001141629">
    <property type="component" value="Unassembled WGS sequence"/>
</dbReference>
<protein>
    <submittedName>
        <fullName evidence="5">Cytochrome</fullName>
    </submittedName>
</protein>
<dbReference type="RefSeq" id="WP_263997788.1">
    <property type="nucleotide sequence ID" value="NZ_JACKVK010000011.1"/>
</dbReference>
<dbReference type="GO" id="GO:0016705">
    <property type="term" value="F:oxidoreductase activity, acting on paired donors, with incorporation or reduction of molecular oxygen"/>
    <property type="evidence" value="ECO:0007669"/>
    <property type="project" value="InterPro"/>
</dbReference>
<dbReference type="GO" id="GO:0005506">
    <property type="term" value="F:iron ion binding"/>
    <property type="evidence" value="ECO:0007669"/>
    <property type="project" value="InterPro"/>
</dbReference>
<dbReference type="GO" id="GO:0004497">
    <property type="term" value="F:monooxygenase activity"/>
    <property type="evidence" value="ECO:0007669"/>
    <property type="project" value="InterPro"/>
</dbReference>
<keyword evidence="2" id="KW-0349">Heme</keyword>
<dbReference type="SUPFAM" id="SSF48264">
    <property type="entry name" value="Cytochrome P450"/>
    <property type="match status" value="1"/>
</dbReference>
<keyword evidence="6" id="KW-1185">Reference proteome</keyword>
<dbReference type="InterPro" id="IPR036396">
    <property type="entry name" value="Cyt_P450_sf"/>
</dbReference>
<evidence type="ECO:0000256" key="3">
    <source>
        <dbReference type="ARBA" id="ARBA00022723"/>
    </source>
</evidence>
<dbReference type="GO" id="GO:0020037">
    <property type="term" value="F:heme binding"/>
    <property type="evidence" value="ECO:0007669"/>
    <property type="project" value="InterPro"/>
</dbReference>
<comment type="caution">
    <text evidence="5">The sequence shown here is derived from an EMBL/GenBank/DDBJ whole genome shotgun (WGS) entry which is preliminary data.</text>
</comment>
<accession>A0A9X2Z5I4</accession>
<sequence>MAGPLDVLPVARGVGLPWDDEVGDAVVAVANARAVHGDSFVVRSGGDDHLFTFSPVGVESFYALPEDVASKGVADYLMLRRKLPDEVFAGRRVLPDALFRRDDVSSYLNHLSRALDATEAELGEAGTVELFALTRRLGHRLGLASWAGPGCADGDTFERLVRAFDVLDGAEAFVHPDAMAAVAAAGKASERQALDDVADVVAPVVRQMDSPGADVGGLFGRIVAAWATEPAPVRDRGVAMDVALIHIASMSNLMAALGWAVVDLVGHPDRARLVAAGDADLARRCALESTRLAQRSIMARSVLRTVAFDTGAGIVDVPPGWTIATLLPLLNTSAAPGLEAWDPDRWHHHRLADTSRLASPMLVTAFGHGRHTCPAQSFSLAAMSMALTRLLGNYELTPQWDRYPRPVPAQIGGVARSVDDSRVGYRRR</sequence>
<reference evidence="5" key="2">
    <citation type="journal article" date="2022" name="BMC Genomics">
        <title>Comparative genome analysis of mycobacteria focusing on tRNA and non-coding RNA.</title>
        <authorList>
            <person name="Behra P.R.K."/>
            <person name="Pettersson B.M.F."/>
            <person name="Ramesh M."/>
            <person name="Das S."/>
            <person name="Dasgupta S."/>
            <person name="Kirsebom L.A."/>
        </authorList>
    </citation>
    <scope>NUCLEOTIDE SEQUENCE</scope>
    <source>
        <strain evidence="5">DSM 44838</strain>
    </source>
</reference>
<dbReference type="EMBL" id="JACKVK010000011">
    <property type="protein sequence ID" value="MCV7422896.1"/>
    <property type="molecule type" value="Genomic_DNA"/>
</dbReference>
<evidence type="ECO:0000313" key="5">
    <source>
        <dbReference type="EMBL" id="MCV7422896.1"/>
    </source>
</evidence>
<reference evidence="5" key="1">
    <citation type="submission" date="2020-07" db="EMBL/GenBank/DDBJ databases">
        <authorList>
            <person name="Pettersson B.M.F."/>
            <person name="Behra P.R.K."/>
            <person name="Ramesh M."/>
            <person name="Das S."/>
            <person name="Dasgupta S."/>
            <person name="Kirsebom L.A."/>
        </authorList>
    </citation>
    <scope>NUCLEOTIDE SEQUENCE</scope>
    <source>
        <strain evidence="5">DSM 44838</strain>
    </source>
</reference>
<dbReference type="PROSITE" id="PS00086">
    <property type="entry name" value="CYTOCHROME_P450"/>
    <property type="match status" value="1"/>
</dbReference>
<dbReference type="InterPro" id="IPR050529">
    <property type="entry name" value="CYP450_sterol_14alpha_dmase"/>
</dbReference>
<dbReference type="InterPro" id="IPR017972">
    <property type="entry name" value="Cyt_P450_CS"/>
</dbReference>
<keyword evidence="3" id="KW-0479">Metal-binding</keyword>
<gene>
    <name evidence="5" type="ORF">H7K45_20300</name>
</gene>
<evidence type="ECO:0000256" key="4">
    <source>
        <dbReference type="ARBA" id="ARBA00023004"/>
    </source>
</evidence>
<evidence type="ECO:0000256" key="1">
    <source>
        <dbReference type="ARBA" id="ARBA00010617"/>
    </source>
</evidence>
<dbReference type="PANTHER" id="PTHR24304:SF2">
    <property type="entry name" value="24-HYDROXYCHOLESTEROL 7-ALPHA-HYDROXYLASE"/>
    <property type="match status" value="1"/>
</dbReference>
<dbReference type="Gene3D" id="1.10.630.10">
    <property type="entry name" value="Cytochrome P450"/>
    <property type="match status" value="1"/>
</dbReference>
<comment type="similarity">
    <text evidence="1">Belongs to the cytochrome P450 family.</text>
</comment>
<dbReference type="PANTHER" id="PTHR24304">
    <property type="entry name" value="CYTOCHROME P450 FAMILY 7"/>
    <property type="match status" value="1"/>
</dbReference>
<organism evidence="5 6">
    <name type="scientific">Mycobacterium yunnanensis</name>
    <dbReference type="NCBI Taxonomy" id="368477"/>
    <lineage>
        <taxon>Bacteria</taxon>
        <taxon>Bacillati</taxon>
        <taxon>Actinomycetota</taxon>
        <taxon>Actinomycetes</taxon>
        <taxon>Mycobacteriales</taxon>
        <taxon>Mycobacteriaceae</taxon>
        <taxon>Mycobacterium</taxon>
    </lineage>
</organism>
<proteinExistence type="inferred from homology"/>
<keyword evidence="4" id="KW-0408">Iron</keyword>
<name>A0A9X2Z5I4_9MYCO</name>
<dbReference type="AlphaFoldDB" id="A0A9X2Z5I4"/>